<evidence type="ECO:0000256" key="9">
    <source>
        <dbReference type="SAM" id="Coils"/>
    </source>
</evidence>
<dbReference type="PANTHER" id="PTHR42878">
    <property type="entry name" value="TWO-COMPONENT HISTIDINE KINASE"/>
    <property type="match status" value="1"/>
</dbReference>
<evidence type="ECO:0000256" key="6">
    <source>
        <dbReference type="ARBA" id="ARBA00022777"/>
    </source>
</evidence>
<dbReference type="SMART" id="SM00388">
    <property type="entry name" value="HisKA"/>
    <property type="match status" value="1"/>
</dbReference>
<keyword evidence="7" id="KW-0067">ATP-binding</keyword>
<dbReference type="EC" id="2.7.13.3" evidence="2"/>
<dbReference type="InterPro" id="IPR004358">
    <property type="entry name" value="Sig_transdc_His_kin-like_C"/>
</dbReference>
<dbReference type="Proteomes" id="UP001168528">
    <property type="component" value="Unassembled WGS sequence"/>
</dbReference>
<evidence type="ECO:0000256" key="1">
    <source>
        <dbReference type="ARBA" id="ARBA00000085"/>
    </source>
</evidence>
<feature type="domain" description="Histidine kinase" evidence="10">
    <location>
        <begin position="203"/>
        <end position="414"/>
    </location>
</feature>
<reference evidence="11" key="1">
    <citation type="submission" date="2023-07" db="EMBL/GenBank/DDBJ databases">
        <title>The genome sequence of Rhodocytophaga aerolata KACC 12507.</title>
        <authorList>
            <person name="Zhang X."/>
        </authorList>
    </citation>
    <scope>NUCLEOTIDE SEQUENCE</scope>
    <source>
        <strain evidence="11">KACC 12507</strain>
    </source>
</reference>
<dbReference type="CDD" id="cd00082">
    <property type="entry name" value="HisKA"/>
    <property type="match status" value="1"/>
</dbReference>
<keyword evidence="9" id="KW-0175">Coiled coil</keyword>
<keyword evidence="5" id="KW-0547">Nucleotide-binding</keyword>
<dbReference type="PROSITE" id="PS50109">
    <property type="entry name" value="HIS_KIN"/>
    <property type="match status" value="1"/>
</dbReference>
<sequence length="418" mass="47702">MKKPSSYKVLIVTTDEQTYTRYTKLLAGQSKYNIAARPVYNINEAYSQLVDYLPDAVLLEKGILEEGTGLFLQELKHSKSFRKYPVIWLTQVKDGKKHTSAFKLGVQDILLTDELTAGSLINSIVKVVKNNRLIEKLKEQRKTLLEKNRELGEYKKYLELRMMSRTAELKESYEQLVEEMMLRKRIEEQLTSRNKELDTFVYKASHDLKGPLASLIGVTNIARLDLTQPMAVKYLEMINESAQKLNFILANLLEVTKIKYIDPEIKVVDFTDLLRGIVADFTSRLEDEKIQLDIKISQKQVFMSDPYLIATILQHLLDNAIHYKKGYGDPFIAVEITDTTGGVEICVNDNGQGIDKEVQSKVFDMFYRHNLQSKGSGLGLYISRNCVEKLSGEITLSSQVNQGTEIKIMLPDLKKING</sequence>
<organism evidence="11 12">
    <name type="scientific">Rhodocytophaga aerolata</name>
    <dbReference type="NCBI Taxonomy" id="455078"/>
    <lineage>
        <taxon>Bacteria</taxon>
        <taxon>Pseudomonadati</taxon>
        <taxon>Bacteroidota</taxon>
        <taxon>Cytophagia</taxon>
        <taxon>Cytophagales</taxon>
        <taxon>Rhodocytophagaceae</taxon>
        <taxon>Rhodocytophaga</taxon>
    </lineage>
</organism>
<dbReference type="CDD" id="cd00075">
    <property type="entry name" value="HATPase"/>
    <property type="match status" value="1"/>
</dbReference>
<gene>
    <name evidence="11" type="ORF">Q0590_21505</name>
</gene>
<evidence type="ECO:0000256" key="5">
    <source>
        <dbReference type="ARBA" id="ARBA00022741"/>
    </source>
</evidence>
<protein>
    <recommendedName>
        <fullName evidence="2">histidine kinase</fullName>
        <ecNumber evidence="2">2.7.13.3</ecNumber>
    </recommendedName>
</protein>
<dbReference type="InterPro" id="IPR003661">
    <property type="entry name" value="HisK_dim/P_dom"/>
</dbReference>
<dbReference type="SMART" id="SM00387">
    <property type="entry name" value="HATPase_c"/>
    <property type="match status" value="1"/>
</dbReference>
<keyword evidence="4" id="KW-0808">Transferase</keyword>
<proteinExistence type="predicted"/>
<dbReference type="GO" id="GO:0016301">
    <property type="term" value="F:kinase activity"/>
    <property type="evidence" value="ECO:0007669"/>
    <property type="project" value="UniProtKB-KW"/>
</dbReference>
<name>A0ABT8RC12_9BACT</name>
<dbReference type="InterPro" id="IPR011006">
    <property type="entry name" value="CheY-like_superfamily"/>
</dbReference>
<evidence type="ECO:0000256" key="7">
    <source>
        <dbReference type="ARBA" id="ARBA00022840"/>
    </source>
</evidence>
<feature type="coiled-coil region" evidence="9">
    <location>
        <begin position="127"/>
        <end position="154"/>
    </location>
</feature>
<comment type="catalytic activity">
    <reaction evidence="1">
        <text>ATP + protein L-histidine = ADP + protein N-phospho-L-histidine.</text>
        <dbReference type="EC" id="2.7.13.3"/>
    </reaction>
</comment>
<evidence type="ECO:0000259" key="10">
    <source>
        <dbReference type="PROSITE" id="PS50109"/>
    </source>
</evidence>
<dbReference type="InterPro" id="IPR050351">
    <property type="entry name" value="BphY/WalK/GraS-like"/>
</dbReference>
<dbReference type="InterPro" id="IPR003594">
    <property type="entry name" value="HATPase_dom"/>
</dbReference>
<evidence type="ECO:0000256" key="4">
    <source>
        <dbReference type="ARBA" id="ARBA00022679"/>
    </source>
</evidence>
<keyword evidence="3" id="KW-0597">Phosphoprotein</keyword>
<comment type="caution">
    <text evidence="11">The sequence shown here is derived from an EMBL/GenBank/DDBJ whole genome shotgun (WGS) entry which is preliminary data.</text>
</comment>
<dbReference type="EMBL" id="JAUKPO010000014">
    <property type="protein sequence ID" value="MDO1448869.1"/>
    <property type="molecule type" value="Genomic_DNA"/>
</dbReference>
<dbReference type="PANTHER" id="PTHR42878:SF7">
    <property type="entry name" value="SENSOR HISTIDINE KINASE GLRK"/>
    <property type="match status" value="1"/>
</dbReference>
<keyword evidence="6 11" id="KW-0418">Kinase</keyword>
<keyword evidence="8" id="KW-0902">Two-component regulatory system</keyword>
<evidence type="ECO:0000256" key="3">
    <source>
        <dbReference type="ARBA" id="ARBA00022553"/>
    </source>
</evidence>
<dbReference type="PRINTS" id="PR00344">
    <property type="entry name" value="BCTRLSENSOR"/>
</dbReference>
<dbReference type="Gene3D" id="1.10.287.130">
    <property type="match status" value="1"/>
</dbReference>
<evidence type="ECO:0000313" key="12">
    <source>
        <dbReference type="Proteomes" id="UP001168528"/>
    </source>
</evidence>
<dbReference type="Pfam" id="PF00512">
    <property type="entry name" value="HisKA"/>
    <property type="match status" value="1"/>
</dbReference>
<dbReference type="SUPFAM" id="SSF47384">
    <property type="entry name" value="Homodimeric domain of signal transducing histidine kinase"/>
    <property type="match status" value="1"/>
</dbReference>
<accession>A0ABT8RC12</accession>
<evidence type="ECO:0000313" key="11">
    <source>
        <dbReference type="EMBL" id="MDO1448869.1"/>
    </source>
</evidence>
<dbReference type="InterPro" id="IPR036097">
    <property type="entry name" value="HisK_dim/P_sf"/>
</dbReference>
<dbReference type="Pfam" id="PF02518">
    <property type="entry name" value="HATPase_c"/>
    <property type="match status" value="1"/>
</dbReference>
<dbReference type="InterPro" id="IPR005467">
    <property type="entry name" value="His_kinase_dom"/>
</dbReference>
<evidence type="ECO:0000256" key="2">
    <source>
        <dbReference type="ARBA" id="ARBA00012438"/>
    </source>
</evidence>
<dbReference type="InterPro" id="IPR036890">
    <property type="entry name" value="HATPase_C_sf"/>
</dbReference>
<evidence type="ECO:0000256" key="8">
    <source>
        <dbReference type="ARBA" id="ARBA00023012"/>
    </source>
</evidence>
<dbReference type="SUPFAM" id="SSF52172">
    <property type="entry name" value="CheY-like"/>
    <property type="match status" value="1"/>
</dbReference>
<dbReference type="Gene3D" id="3.40.50.2300">
    <property type="match status" value="1"/>
</dbReference>
<dbReference type="Gene3D" id="3.30.565.10">
    <property type="entry name" value="Histidine kinase-like ATPase, C-terminal domain"/>
    <property type="match status" value="1"/>
</dbReference>
<dbReference type="RefSeq" id="WP_302039669.1">
    <property type="nucleotide sequence ID" value="NZ_JAUKPO010000014.1"/>
</dbReference>
<dbReference type="SUPFAM" id="SSF55874">
    <property type="entry name" value="ATPase domain of HSP90 chaperone/DNA topoisomerase II/histidine kinase"/>
    <property type="match status" value="1"/>
</dbReference>
<keyword evidence="12" id="KW-1185">Reference proteome</keyword>